<evidence type="ECO:0000313" key="2">
    <source>
        <dbReference type="EMBL" id="KAL3537419.1"/>
    </source>
</evidence>
<keyword evidence="3" id="KW-1185">Reference proteome</keyword>
<reference evidence="2 3" key="1">
    <citation type="submission" date="2024-11" db="EMBL/GenBank/DDBJ databases">
        <title>A near-complete genome assembly of Cinchona calisaya.</title>
        <authorList>
            <person name="Lian D.C."/>
            <person name="Zhao X.W."/>
            <person name="Wei L."/>
        </authorList>
    </citation>
    <scope>NUCLEOTIDE SEQUENCE [LARGE SCALE GENOMIC DNA]</scope>
    <source>
        <tissue evidence="2">Nenye</tissue>
    </source>
</reference>
<gene>
    <name evidence="2" type="ORF">ACH5RR_000785</name>
</gene>
<sequence>MRIRSTNASNVVYEMDEEDDMQGLIHEALGNIIFSCSIHDIKEDFDFGLELDNDVAFDKDMKNFFKLLKHAKAELYKASQEAWYIQYPLDPKWNVVVKITPRDLFNIDPKIDINVEMQNKDGLSKHCNDDYSDYGIFPWVREGVDGDKLDALTPKSSTHIIESGDSGDDFIEDDEYFSYKDNLGYDNRNGDTRDDDDFFDEFHQGNEDDN</sequence>
<name>A0ABD3B1N8_9GENT</name>
<dbReference type="AlphaFoldDB" id="A0ABD3B1N8"/>
<protein>
    <submittedName>
        <fullName evidence="2">Uncharacterized protein</fullName>
    </submittedName>
</protein>
<dbReference type="EMBL" id="JBJUIK010000001">
    <property type="protein sequence ID" value="KAL3537419.1"/>
    <property type="molecule type" value="Genomic_DNA"/>
</dbReference>
<evidence type="ECO:0000256" key="1">
    <source>
        <dbReference type="SAM" id="MobiDB-lite"/>
    </source>
</evidence>
<organism evidence="2 3">
    <name type="scientific">Cinchona calisaya</name>
    <dbReference type="NCBI Taxonomy" id="153742"/>
    <lineage>
        <taxon>Eukaryota</taxon>
        <taxon>Viridiplantae</taxon>
        <taxon>Streptophyta</taxon>
        <taxon>Embryophyta</taxon>
        <taxon>Tracheophyta</taxon>
        <taxon>Spermatophyta</taxon>
        <taxon>Magnoliopsida</taxon>
        <taxon>eudicotyledons</taxon>
        <taxon>Gunneridae</taxon>
        <taxon>Pentapetalae</taxon>
        <taxon>asterids</taxon>
        <taxon>lamiids</taxon>
        <taxon>Gentianales</taxon>
        <taxon>Rubiaceae</taxon>
        <taxon>Cinchonoideae</taxon>
        <taxon>Cinchoneae</taxon>
        <taxon>Cinchona</taxon>
    </lineage>
</organism>
<dbReference type="Proteomes" id="UP001630127">
    <property type="component" value="Unassembled WGS sequence"/>
</dbReference>
<accession>A0ABD3B1N8</accession>
<proteinExistence type="predicted"/>
<feature type="region of interest" description="Disordered" evidence="1">
    <location>
        <begin position="187"/>
        <end position="210"/>
    </location>
</feature>
<comment type="caution">
    <text evidence="2">The sequence shown here is derived from an EMBL/GenBank/DDBJ whole genome shotgun (WGS) entry which is preliminary data.</text>
</comment>
<evidence type="ECO:0000313" key="3">
    <source>
        <dbReference type="Proteomes" id="UP001630127"/>
    </source>
</evidence>
<feature type="compositionally biased region" description="Basic and acidic residues" evidence="1">
    <location>
        <begin position="200"/>
        <end position="210"/>
    </location>
</feature>